<organism evidence="2 3">
    <name type="scientific">Thiorhodovibrio winogradskyi</name>
    <dbReference type="NCBI Taxonomy" id="77007"/>
    <lineage>
        <taxon>Bacteria</taxon>
        <taxon>Pseudomonadati</taxon>
        <taxon>Pseudomonadota</taxon>
        <taxon>Gammaproteobacteria</taxon>
        <taxon>Chromatiales</taxon>
        <taxon>Chromatiaceae</taxon>
        <taxon>Thiorhodovibrio</taxon>
    </lineage>
</organism>
<evidence type="ECO:0000313" key="2">
    <source>
        <dbReference type="EMBL" id="WPL17069.1"/>
    </source>
</evidence>
<dbReference type="EMBL" id="CP121472">
    <property type="protein sequence ID" value="WPL17069.1"/>
    <property type="molecule type" value="Genomic_DNA"/>
</dbReference>
<feature type="compositionally biased region" description="Polar residues" evidence="1">
    <location>
        <begin position="270"/>
        <end position="289"/>
    </location>
</feature>
<reference evidence="2 3" key="1">
    <citation type="journal article" date="2023" name="Microorganisms">
        <title>Thiorhodovibrio frisius and Trv. litoralis spp. nov., Two Novel Members from a Clade of Fastidious Purple Sulfur Bacteria That Exhibit Unique Red-Shifted Light-Harvesting Capabilities.</title>
        <authorList>
            <person name="Methner A."/>
            <person name="Kuzyk S.B."/>
            <person name="Petersen J."/>
            <person name="Bauer S."/>
            <person name="Brinkmann H."/>
            <person name="Sichau K."/>
            <person name="Wanner G."/>
            <person name="Wolf J."/>
            <person name="Neumann-Schaal M."/>
            <person name="Henke P."/>
            <person name="Tank M."/>
            <person name="Sproer C."/>
            <person name="Bunk B."/>
            <person name="Overmann J."/>
        </authorList>
    </citation>
    <scope>NUCLEOTIDE SEQUENCE [LARGE SCALE GENOMIC DNA]</scope>
    <source>
        <strain evidence="2 3">DSM 6702</strain>
    </source>
</reference>
<feature type="region of interest" description="Disordered" evidence="1">
    <location>
        <begin position="1"/>
        <end position="23"/>
    </location>
</feature>
<protein>
    <submittedName>
        <fullName evidence="2">Uncharacterized protein</fullName>
    </submittedName>
</protein>
<name>A0ABZ0S9U6_9GAMM</name>
<accession>A0ABZ0S9U6</accession>
<keyword evidence="3" id="KW-1185">Reference proteome</keyword>
<sequence>MSKTARLFARGPARHPRNRTLSPKPIRCSGTGLLLAFWIGLGLAAPQVTAAAAPELRSEGGWIEFDVNPRQGRVTGRMILFGTQSDSGTVFATLPAGTTGPIQVALQCMAVPAFQQDDQLTIPLGRCPAQGCALELRWTMDAAHWSPRDTASRLNAGGYRLAAADVLPRLTAAPHGLSRQGSRQGTQPVSPRRPNRDQATEVPADWQWVIRVADGRDAITTRRGRIPGMAEFADTWNAAPMPEVHDIAVTTPDHRRALALDLPQARHGRQPSSKPAESPVLDTTSCRDC</sequence>
<feature type="region of interest" description="Disordered" evidence="1">
    <location>
        <begin position="173"/>
        <end position="202"/>
    </location>
</feature>
<evidence type="ECO:0000313" key="3">
    <source>
        <dbReference type="Proteomes" id="UP001432180"/>
    </source>
</evidence>
<evidence type="ECO:0000256" key="1">
    <source>
        <dbReference type="SAM" id="MobiDB-lite"/>
    </source>
</evidence>
<feature type="compositionally biased region" description="Polar residues" evidence="1">
    <location>
        <begin position="179"/>
        <end position="189"/>
    </location>
</feature>
<dbReference type="RefSeq" id="WP_328987586.1">
    <property type="nucleotide sequence ID" value="NZ_CP121472.1"/>
</dbReference>
<feature type="region of interest" description="Disordered" evidence="1">
    <location>
        <begin position="263"/>
        <end position="289"/>
    </location>
</feature>
<dbReference type="Proteomes" id="UP001432180">
    <property type="component" value="Chromosome"/>
</dbReference>
<gene>
    <name evidence="2" type="ORF">Thiowin_02055</name>
</gene>
<proteinExistence type="predicted"/>